<organism evidence="1 2">
    <name type="scientific">Halovenus rubra</name>
    <dbReference type="NCBI Taxonomy" id="869890"/>
    <lineage>
        <taxon>Archaea</taxon>
        <taxon>Methanobacteriati</taxon>
        <taxon>Methanobacteriota</taxon>
        <taxon>Stenosarchaea group</taxon>
        <taxon>Halobacteria</taxon>
        <taxon>Halobacteriales</taxon>
        <taxon>Haloarculaceae</taxon>
        <taxon>Halovenus</taxon>
    </lineage>
</organism>
<evidence type="ECO:0000313" key="1">
    <source>
        <dbReference type="EMBL" id="MFC7125578.1"/>
    </source>
</evidence>
<gene>
    <name evidence="1" type="ORF">ACFQJ7_05935</name>
</gene>
<sequence>MVYEYDDIDVDRSSFALSRGQLQELIENPNAPPGELDNAIEKKRNRLAERIFRGIFDVHAFHKSGLLDSDQWDQDRDELLETFNEYWESSPPVEGADENLYRLGKAHGETLSLLYDNGETHSQRDLIVGIVDGLLDPRYITPESQKDLAVIKSALDELFGGHEFDVEQVRKDLARRRKQKEIDFEKLEELGLQDTSAVALLALTKSKLENITETEVIANELLEETKLGPFEELSEYLMSDTKAIEDVYSGKKVNLPETLCIFRELENQSQTEPIEISGLEDLESSPQQNITSKDIAAEKWGISYNNNVGNVLRRASETEGEAPWNDRPLIKLNTGRQASYDLTNYGELVSLFHSNYSDRIRKRLHWLAWYDYQKTSETVSDMKPESLLDGDYEKELELVEKAVDEILE</sequence>
<proteinExistence type="predicted"/>
<dbReference type="RefSeq" id="WP_267638574.1">
    <property type="nucleotide sequence ID" value="NZ_JAODIY010000016.1"/>
</dbReference>
<dbReference type="AlphaFoldDB" id="A0ABD5X6P0"/>
<comment type="caution">
    <text evidence="1">The sequence shown here is derived from an EMBL/GenBank/DDBJ whole genome shotgun (WGS) entry which is preliminary data.</text>
</comment>
<evidence type="ECO:0000313" key="2">
    <source>
        <dbReference type="Proteomes" id="UP001596414"/>
    </source>
</evidence>
<reference evidence="1 2" key="1">
    <citation type="journal article" date="2014" name="Int. J. Syst. Evol. Microbiol.">
        <title>Complete genome sequence of Corynebacterium casei LMG S-19264T (=DSM 44701T), isolated from a smear-ripened cheese.</title>
        <authorList>
            <consortium name="US DOE Joint Genome Institute (JGI-PGF)"/>
            <person name="Walter F."/>
            <person name="Albersmeier A."/>
            <person name="Kalinowski J."/>
            <person name="Ruckert C."/>
        </authorList>
    </citation>
    <scope>NUCLEOTIDE SEQUENCE [LARGE SCALE GENOMIC DNA]</scope>
    <source>
        <strain evidence="1 2">CGMCC 4.7215</strain>
    </source>
</reference>
<protein>
    <submittedName>
        <fullName evidence="1">Uncharacterized protein</fullName>
    </submittedName>
</protein>
<accession>A0ABD5X6P0</accession>
<dbReference type="Proteomes" id="UP001596414">
    <property type="component" value="Unassembled WGS sequence"/>
</dbReference>
<name>A0ABD5X6P0_9EURY</name>
<dbReference type="EMBL" id="JBHSZQ010000007">
    <property type="protein sequence ID" value="MFC7125578.1"/>
    <property type="molecule type" value="Genomic_DNA"/>
</dbReference>